<feature type="signal peptide" evidence="1">
    <location>
        <begin position="1"/>
        <end position="21"/>
    </location>
</feature>
<accession>A0ABY8SSL8</accession>
<evidence type="ECO:0000313" key="2">
    <source>
        <dbReference type="EMBL" id="WHS65948.1"/>
    </source>
</evidence>
<sequence>MNYTSLSLFAALALASVPGHAEVYVGIGYGAPAPYVAAPSPSYYYASPPVQYGPPPVQYLPRPVYAPRPLIVAPPPEAVPDWRWREDGRRWNRWERHHHRGWREDDDD</sequence>
<keyword evidence="3" id="KW-1185">Reference proteome</keyword>
<dbReference type="RefSeq" id="WP_283487041.1">
    <property type="nucleotide sequence ID" value="NZ_CP125947.1"/>
</dbReference>
<gene>
    <name evidence="2" type="ORF">QMY55_01965</name>
</gene>
<reference evidence="2 3" key="1">
    <citation type="submission" date="2023-05" db="EMBL/GenBank/DDBJ databases">
        <authorList>
            <person name="Yin Y."/>
            <person name="Lu Z."/>
        </authorList>
    </citation>
    <scope>NUCLEOTIDE SEQUENCE [LARGE SCALE GENOMIC DNA]</scope>
    <source>
        <strain evidence="2 3">ZM22</strain>
    </source>
</reference>
<feature type="chain" id="PRO_5045937450" evidence="1">
    <location>
        <begin position="22"/>
        <end position="108"/>
    </location>
</feature>
<protein>
    <submittedName>
        <fullName evidence="2">Uncharacterized protein</fullName>
    </submittedName>
</protein>
<keyword evidence="1" id="KW-0732">Signal</keyword>
<organism evidence="2 3">
    <name type="scientific">Comamonas resistens</name>
    <dbReference type="NCBI Taxonomy" id="3046670"/>
    <lineage>
        <taxon>Bacteria</taxon>
        <taxon>Pseudomonadati</taxon>
        <taxon>Pseudomonadota</taxon>
        <taxon>Betaproteobacteria</taxon>
        <taxon>Burkholderiales</taxon>
        <taxon>Comamonadaceae</taxon>
        <taxon>Comamonas</taxon>
    </lineage>
</organism>
<name>A0ABY8SSL8_9BURK</name>
<evidence type="ECO:0000313" key="3">
    <source>
        <dbReference type="Proteomes" id="UP001240697"/>
    </source>
</evidence>
<evidence type="ECO:0000256" key="1">
    <source>
        <dbReference type="SAM" id="SignalP"/>
    </source>
</evidence>
<dbReference type="Proteomes" id="UP001240697">
    <property type="component" value="Chromosome"/>
</dbReference>
<dbReference type="EMBL" id="CP125947">
    <property type="protein sequence ID" value="WHS65948.1"/>
    <property type="molecule type" value="Genomic_DNA"/>
</dbReference>
<proteinExistence type="predicted"/>